<dbReference type="EMBL" id="BTSX01000004">
    <property type="protein sequence ID" value="GMS96698.1"/>
    <property type="molecule type" value="Genomic_DNA"/>
</dbReference>
<organism evidence="1 2">
    <name type="scientific">Pristionchus entomophagus</name>
    <dbReference type="NCBI Taxonomy" id="358040"/>
    <lineage>
        <taxon>Eukaryota</taxon>
        <taxon>Metazoa</taxon>
        <taxon>Ecdysozoa</taxon>
        <taxon>Nematoda</taxon>
        <taxon>Chromadorea</taxon>
        <taxon>Rhabditida</taxon>
        <taxon>Rhabditina</taxon>
        <taxon>Diplogasteromorpha</taxon>
        <taxon>Diplogasteroidea</taxon>
        <taxon>Neodiplogasteridae</taxon>
        <taxon>Pristionchus</taxon>
    </lineage>
</organism>
<keyword evidence="2" id="KW-1185">Reference proteome</keyword>
<name>A0AAV5TR19_9BILA</name>
<sequence>LEFMQESESLSLLEQLPQELAWKIMENVPDAVFELRLTSKVLKSRVDEYALQRATFPLVETLEFSKINLDGDFEIILKIPKHNADLFELRLKLRRSGPFSNTHMKRSRRVKRPNEYSFLYDDQLMNFVNEYTGTQLETVMLTYSYGQTEYSIISEILSRFGFRNLNVKFEAITDDLTDLFFQTIETCKVESCTVQTDNNTASNPVEFLLGLSSLVRSIFIVQPEHFLDRQSRILFGIRDIHWAPVIFDMFSRKLDKLEIENQYCQEYLSDNDILILKERLPFLNKKIWFEATCNVNPQDRLIRNDHSITIKQNYGLTIPSSTLVIKHLSREHEQFEDH</sequence>
<protein>
    <recommendedName>
        <fullName evidence="3">F-box domain-containing protein</fullName>
    </recommendedName>
</protein>
<reference evidence="1" key="1">
    <citation type="submission" date="2023-10" db="EMBL/GenBank/DDBJ databases">
        <title>Genome assembly of Pristionchus species.</title>
        <authorList>
            <person name="Yoshida K."/>
            <person name="Sommer R.J."/>
        </authorList>
    </citation>
    <scope>NUCLEOTIDE SEQUENCE</scope>
    <source>
        <strain evidence="1">RS0144</strain>
    </source>
</reference>
<dbReference type="Proteomes" id="UP001432027">
    <property type="component" value="Unassembled WGS sequence"/>
</dbReference>
<evidence type="ECO:0008006" key="3">
    <source>
        <dbReference type="Google" id="ProtNLM"/>
    </source>
</evidence>
<comment type="caution">
    <text evidence="1">The sequence shown here is derived from an EMBL/GenBank/DDBJ whole genome shotgun (WGS) entry which is preliminary data.</text>
</comment>
<accession>A0AAV5TR19</accession>
<dbReference type="AlphaFoldDB" id="A0AAV5TR19"/>
<proteinExistence type="predicted"/>
<evidence type="ECO:0000313" key="2">
    <source>
        <dbReference type="Proteomes" id="UP001432027"/>
    </source>
</evidence>
<evidence type="ECO:0000313" key="1">
    <source>
        <dbReference type="EMBL" id="GMS96698.1"/>
    </source>
</evidence>
<feature type="non-terminal residue" evidence="1">
    <location>
        <position position="1"/>
    </location>
</feature>
<gene>
    <name evidence="1" type="ORF">PENTCL1PPCAC_18873</name>
</gene>